<dbReference type="GO" id="GO:0140662">
    <property type="term" value="F:ATP-dependent protein folding chaperone"/>
    <property type="evidence" value="ECO:0007669"/>
    <property type="project" value="InterPro"/>
</dbReference>
<dbReference type="CDD" id="cd03338">
    <property type="entry name" value="TCP1_delta"/>
    <property type="match status" value="1"/>
</dbReference>
<dbReference type="NCBIfam" id="TIGR02342">
    <property type="entry name" value="chap_CCT_delta"/>
    <property type="match status" value="1"/>
</dbReference>
<evidence type="ECO:0000256" key="1">
    <source>
        <dbReference type="ARBA" id="ARBA00004496"/>
    </source>
</evidence>
<evidence type="ECO:0000256" key="8">
    <source>
        <dbReference type="ARBA" id="ARBA00049360"/>
    </source>
</evidence>
<dbReference type="GO" id="GO:0005832">
    <property type="term" value="C:chaperonin-containing T-complex"/>
    <property type="evidence" value="ECO:0007669"/>
    <property type="project" value="UniProtKB-ARBA"/>
</dbReference>
<dbReference type="InterPro" id="IPR012717">
    <property type="entry name" value="Chap_CCT_delta"/>
</dbReference>
<dbReference type="GO" id="GO:0005524">
    <property type="term" value="F:ATP binding"/>
    <property type="evidence" value="ECO:0007669"/>
    <property type="project" value="UniProtKB-KW"/>
</dbReference>
<proteinExistence type="inferred from homology"/>
<protein>
    <recommendedName>
        <fullName evidence="3 10">T-complex protein 1 subunit delta</fullName>
    </recommendedName>
</protein>
<name>A0A3Q2XS74_HIPCM</name>
<keyword evidence="5 9" id="KW-0547">Nucleotide-binding</keyword>
<evidence type="ECO:0000313" key="13">
    <source>
        <dbReference type="Proteomes" id="UP000264820"/>
    </source>
</evidence>
<evidence type="ECO:0000256" key="6">
    <source>
        <dbReference type="ARBA" id="ARBA00022840"/>
    </source>
</evidence>
<dbReference type="InterPro" id="IPR002194">
    <property type="entry name" value="Chaperonin_TCP-1_CS"/>
</dbReference>
<dbReference type="Proteomes" id="UP000264820">
    <property type="component" value="Unplaced"/>
</dbReference>
<evidence type="ECO:0000256" key="11">
    <source>
        <dbReference type="SAM" id="MobiDB-lite"/>
    </source>
</evidence>
<dbReference type="SUPFAM" id="SSF48592">
    <property type="entry name" value="GroEL equatorial domain-like"/>
    <property type="match status" value="1"/>
</dbReference>
<dbReference type="GeneTree" id="ENSGT00550000074956"/>
<dbReference type="InterPro" id="IPR002423">
    <property type="entry name" value="Cpn60/GroEL/TCP-1"/>
</dbReference>
<dbReference type="NCBIfam" id="NF041082">
    <property type="entry name" value="thermosome_alpha"/>
    <property type="match status" value="1"/>
</dbReference>
<dbReference type="PROSITE" id="PS00750">
    <property type="entry name" value="TCP1_1"/>
    <property type="match status" value="1"/>
</dbReference>
<keyword evidence="4" id="KW-0963">Cytoplasm</keyword>
<dbReference type="PANTHER" id="PTHR11353">
    <property type="entry name" value="CHAPERONIN"/>
    <property type="match status" value="1"/>
</dbReference>
<dbReference type="InterPro" id="IPR053374">
    <property type="entry name" value="TCP-1_chaperonin"/>
</dbReference>
<dbReference type="InterPro" id="IPR017998">
    <property type="entry name" value="Chaperone_TCP-1"/>
</dbReference>
<dbReference type="STRING" id="109280.ENSHCOP00000007698"/>
<dbReference type="SUPFAM" id="SSF54849">
    <property type="entry name" value="GroEL-intermediate domain like"/>
    <property type="match status" value="1"/>
</dbReference>
<comment type="catalytic activity">
    <reaction evidence="8">
        <text>ATP + H2O = ADP + phosphate + H(+)</text>
        <dbReference type="Rhea" id="RHEA:13065"/>
        <dbReference type="ChEBI" id="CHEBI:15377"/>
        <dbReference type="ChEBI" id="CHEBI:15378"/>
        <dbReference type="ChEBI" id="CHEBI:30616"/>
        <dbReference type="ChEBI" id="CHEBI:43474"/>
        <dbReference type="ChEBI" id="CHEBI:456216"/>
    </reaction>
</comment>
<keyword evidence="6 9" id="KW-0067">ATP-binding</keyword>
<dbReference type="GO" id="GO:0016887">
    <property type="term" value="F:ATP hydrolysis activity"/>
    <property type="evidence" value="ECO:0007669"/>
    <property type="project" value="InterPro"/>
</dbReference>
<keyword evidence="13" id="KW-1185">Reference proteome</keyword>
<feature type="region of interest" description="Disordered" evidence="11">
    <location>
        <begin position="1"/>
        <end position="22"/>
    </location>
</feature>
<dbReference type="FunFam" id="3.50.7.10:FF:000010">
    <property type="entry name" value="T-complex protein 1 subunit delta"/>
    <property type="match status" value="1"/>
</dbReference>
<dbReference type="AlphaFoldDB" id="A0A3Q2XS74"/>
<comment type="subcellular location">
    <subcellularLocation>
        <location evidence="1">Cytoplasm</location>
    </subcellularLocation>
</comment>
<evidence type="ECO:0000256" key="10">
    <source>
        <dbReference type="RuleBase" id="RU004192"/>
    </source>
</evidence>
<dbReference type="InterPro" id="IPR027409">
    <property type="entry name" value="GroEL-like_apical_dom_sf"/>
</dbReference>
<dbReference type="Ensembl" id="ENSHCOT00000001571.1">
    <property type="protein sequence ID" value="ENSHCOP00000007698.1"/>
    <property type="gene ID" value="ENSHCOG00000009820.1"/>
</dbReference>
<dbReference type="InterPro" id="IPR027413">
    <property type="entry name" value="GROEL-like_equatorial_sf"/>
</dbReference>
<dbReference type="GO" id="GO:0048592">
    <property type="term" value="P:eye morphogenesis"/>
    <property type="evidence" value="ECO:0007669"/>
    <property type="project" value="Ensembl"/>
</dbReference>
<dbReference type="InterPro" id="IPR054827">
    <property type="entry name" value="thermosome_alpha"/>
</dbReference>
<evidence type="ECO:0000256" key="9">
    <source>
        <dbReference type="RuleBase" id="RU004187"/>
    </source>
</evidence>
<organism evidence="12 13">
    <name type="scientific">Hippocampus comes</name>
    <name type="common">Tiger tail seahorse</name>
    <dbReference type="NCBI Taxonomy" id="109280"/>
    <lineage>
        <taxon>Eukaryota</taxon>
        <taxon>Metazoa</taxon>
        <taxon>Chordata</taxon>
        <taxon>Craniata</taxon>
        <taxon>Vertebrata</taxon>
        <taxon>Euteleostomi</taxon>
        <taxon>Actinopterygii</taxon>
        <taxon>Neopterygii</taxon>
        <taxon>Teleostei</taxon>
        <taxon>Neoteleostei</taxon>
        <taxon>Acanthomorphata</taxon>
        <taxon>Syngnathiaria</taxon>
        <taxon>Syngnathiformes</taxon>
        <taxon>Syngnathoidei</taxon>
        <taxon>Syngnathidae</taxon>
        <taxon>Hippocampus</taxon>
    </lineage>
</organism>
<dbReference type="SUPFAM" id="SSF52029">
    <property type="entry name" value="GroEL apical domain-like"/>
    <property type="match status" value="1"/>
</dbReference>
<reference evidence="12" key="2">
    <citation type="submission" date="2025-09" db="UniProtKB">
        <authorList>
            <consortium name="Ensembl"/>
        </authorList>
    </citation>
    <scope>IDENTIFICATION</scope>
</reference>
<keyword evidence="7 9" id="KW-0143">Chaperone</keyword>
<comment type="similarity">
    <text evidence="2 9">Belongs to the TCP-1 chaperonin family.</text>
</comment>
<dbReference type="PROSITE" id="PS00751">
    <property type="entry name" value="TCP1_2"/>
    <property type="match status" value="1"/>
</dbReference>
<dbReference type="NCBIfam" id="NF041083">
    <property type="entry name" value="thermosome_beta"/>
    <property type="match status" value="1"/>
</dbReference>
<reference evidence="12" key="1">
    <citation type="submission" date="2025-08" db="UniProtKB">
        <authorList>
            <consortium name="Ensembl"/>
        </authorList>
    </citation>
    <scope>IDENTIFICATION</scope>
</reference>
<dbReference type="Pfam" id="PF00118">
    <property type="entry name" value="Cpn60_TCP1"/>
    <property type="match status" value="1"/>
</dbReference>
<evidence type="ECO:0000256" key="2">
    <source>
        <dbReference type="ARBA" id="ARBA00008020"/>
    </source>
</evidence>
<evidence type="ECO:0000313" key="12">
    <source>
        <dbReference type="Ensembl" id="ENSHCOP00000007698.1"/>
    </source>
</evidence>
<dbReference type="Gene3D" id="3.50.7.10">
    <property type="entry name" value="GroEL"/>
    <property type="match status" value="1"/>
</dbReference>
<evidence type="ECO:0000256" key="7">
    <source>
        <dbReference type="ARBA" id="ARBA00023186"/>
    </source>
</evidence>
<dbReference type="PRINTS" id="PR00304">
    <property type="entry name" value="TCOMPLEXTCP1"/>
</dbReference>
<dbReference type="PROSITE" id="PS00995">
    <property type="entry name" value="TCP1_3"/>
    <property type="match status" value="1"/>
</dbReference>
<evidence type="ECO:0000256" key="3">
    <source>
        <dbReference type="ARBA" id="ARBA00016107"/>
    </source>
</evidence>
<dbReference type="InterPro" id="IPR027410">
    <property type="entry name" value="TCP-1-like_intermed_sf"/>
</dbReference>
<dbReference type="GO" id="GO:0051082">
    <property type="term" value="F:unfolded protein binding"/>
    <property type="evidence" value="ECO:0007669"/>
    <property type="project" value="InterPro"/>
</dbReference>
<dbReference type="Gene3D" id="3.30.260.10">
    <property type="entry name" value="TCP-1-like chaperonin intermediate domain"/>
    <property type="match status" value="1"/>
</dbReference>
<evidence type="ECO:0000256" key="4">
    <source>
        <dbReference type="ARBA" id="ARBA00022490"/>
    </source>
</evidence>
<evidence type="ECO:0000256" key="5">
    <source>
        <dbReference type="ARBA" id="ARBA00022741"/>
    </source>
</evidence>
<sequence length="583" mass="62193">MPEAMAAPKAPNGGRNKGGAYVDRDKPAQIRFSNISAAKAVADAIRTSLGPKGMDKMIQDEKGDVTITNDGATILKQMQVLHPAAKMLVELSKAQDIEAGDGTTSVVVIAGALLDACSKLLQKGIHPTIISESFQKAADKGAQVLTAMSRPVQLSDRETLLNSAATSLCSKVVSQYSSLLAPMSVDAVMRVIDPAAATGVDLQDIKVIKKLGGTIDDCELVDGLVLTQKVASAGVSRVEKAKIGLIQFCLSAPKTDMDNQIVVSDYAQMDRVLREERAYILNMVKQIKKAGCNVLLIQKSILRDALSDLALHFLNKMKIMVVKDIEREDIDCPITIGTKPVAHIDHFVPEMLGAAETAEEVHLDGSGKLIKITGCANPGKTVSIVVRGSNKLVIEEAERSIHDALCVIRCLVKKRALIAGGGAPEIELAVRLAEYSRALAGMEAYCVRAYADALEVIPSTLAENAGLNPICTVTELRNRHAQGEKMAGINVRKGGISNILEELVVQPLLVSISALTLATETVRSILKIDDVVGPSPPSPSFTPRLHSFHSSLIVALFLVCRSTPDNFGEAPPTRPKLLIGCLS</sequence>
<dbReference type="Gene3D" id="1.10.560.10">
    <property type="entry name" value="GroEL-like equatorial domain"/>
    <property type="match status" value="1"/>
</dbReference>
<dbReference type="GO" id="GO:0001666">
    <property type="term" value="P:response to hypoxia"/>
    <property type="evidence" value="ECO:0007669"/>
    <property type="project" value="Ensembl"/>
</dbReference>
<accession>A0A3Q2XS74</accession>